<dbReference type="SUPFAM" id="SSF47954">
    <property type="entry name" value="Cyclin-like"/>
    <property type="match status" value="1"/>
</dbReference>
<accession>A0A811MSU7</accession>
<protein>
    <recommendedName>
        <fullName evidence="3">Cyclin N-terminal domain-containing protein</fullName>
    </recommendedName>
</protein>
<comment type="caution">
    <text evidence="1">The sequence shown here is derived from an EMBL/GenBank/DDBJ whole genome shotgun (WGS) entry which is preliminary data.</text>
</comment>
<proteinExistence type="predicted"/>
<keyword evidence="2" id="KW-1185">Reference proteome</keyword>
<organism evidence="1 2">
    <name type="scientific">Miscanthus lutarioriparius</name>
    <dbReference type="NCBI Taxonomy" id="422564"/>
    <lineage>
        <taxon>Eukaryota</taxon>
        <taxon>Viridiplantae</taxon>
        <taxon>Streptophyta</taxon>
        <taxon>Embryophyta</taxon>
        <taxon>Tracheophyta</taxon>
        <taxon>Spermatophyta</taxon>
        <taxon>Magnoliopsida</taxon>
        <taxon>Liliopsida</taxon>
        <taxon>Poales</taxon>
        <taxon>Poaceae</taxon>
        <taxon>PACMAD clade</taxon>
        <taxon>Panicoideae</taxon>
        <taxon>Andropogonodae</taxon>
        <taxon>Andropogoneae</taxon>
        <taxon>Saccharinae</taxon>
        <taxon>Miscanthus</taxon>
    </lineage>
</organism>
<dbReference type="Proteomes" id="UP000604825">
    <property type="component" value="Unassembled WGS sequence"/>
</dbReference>
<dbReference type="Gene3D" id="1.10.472.10">
    <property type="entry name" value="Cyclin-like"/>
    <property type="match status" value="1"/>
</dbReference>
<dbReference type="InterPro" id="IPR036915">
    <property type="entry name" value="Cyclin-like_sf"/>
</dbReference>
<dbReference type="AlphaFoldDB" id="A0A811MSU7"/>
<evidence type="ECO:0000313" key="2">
    <source>
        <dbReference type="Proteomes" id="UP000604825"/>
    </source>
</evidence>
<gene>
    <name evidence="1" type="ORF">NCGR_LOCUS6445</name>
</gene>
<name>A0A811MSU7_9POAL</name>
<dbReference type="EMBL" id="CAJGYO010000002">
    <property type="protein sequence ID" value="CAD6210350.1"/>
    <property type="molecule type" value="Genomic_DNA"/>
</dbReference>
<evidence type="ECO:0000313" key="1">
    <source>
        <dbReference type="EMBL" id="CAD6210350.1"/>
    </source>
</evidence>
<reference evidence="1" key="1">
    <citation type="submission" date="2020-10" db="EMBL/GenBank/DDBJ databases">
        <authorList>
            <person name="Han B."/>
            <person name="Lu T."/>
            <person name="Zhao Q."/>
            <person name="Huang X."/>
            <person name="Zhao Y."/>
        </authorList>
    </citation>
    <scope>NUCLEOTIDE SEQUENCE</scope>
</reference>
<evidence type="ECO:0008006" key="3">
    <source>
        <dbReference type="Google" id="ProtNLM"/>
    </source>
</evidence>
<dbReference type="OrthoDB" id="1923367at2759"/>
<sequence>MEIEDDDDAAAVAARWPSSFKRRHLLQFLLHASKVSTILCLLFPSGQAQLQNPDRPELQHPTISSQRLDLRPIVKYAALTFFAGRFLPALPRKMGFCGARSGRVVRSWLLEPLRDSNLELFALVAVWIASKIHDRRPMSVKSLKALGDRIIADQHFMCRDFATAELVFLEVVDHNIGSSSIAFIYLEELLIHFREISKLGELLDLEVCMEILDILYETEDTSLLFNSSCSLAASTLVAAYAISVPKQTWEFPILPWVRFATSYDEEEIIKIVLTILLHVLKPDEIKEKDKGGFDARCLSTHGHGYGFSSEFSHHSSASPRAVRSLRRSSRDGVRFTILKSSGSPSLNQNHHYLTFAFLKAEGKNA</sequence>